<dbReference type="KEGG" id="pho:PH0038"/>
<protein>
    <submittedName>
        <fullName evidence="2">Uncharacterized protein</fullName>
    </submittedName>
</protein>
<dbReference type="PIR" id="C71222">
    <property type="entry name" value="C71222"/>
</dbReference>
<proteinExistence type="predicted"/>
<dbReference type="Proteomes" id="UP000000752">
    <property type="component" value="Chromosome"/>
</dbReference>
<sequence>MTRCIGWLEVEENEVVILEKLDGFLSLRHLIGIVLSSSPLWCVNVEAHGPGYSFNQCNGYNSCSFDLPLLRELHRYVRISASTADKEVVGNWLTFFPPPLVYGVLLQYLLGLFDELLQYLGHLLTVLILIAELEGRLPCFMRIVIPNLIPPGHSL</sequence>
<name>O57743_PYRHO</name>
<gene>
    <name evidence="2" type="ordered locus">PH0038</name>
</gene>
<evidence type="ECO:0000313" key="2">
    <source>
        <dbReference type="EMBL" id="BAA29106.1"/>
    </source>
</evidence>
<dbReference type="EMBL" id="BA000001">
    <property type="protein sequence ID" value="BAA29106.1"/>
    <property type="molecule type" value="Genomic_DNA"/>
</dbReference>
<keyword evidence="1" id="KW-0812">Transmembrane</keyword>
<keyword evidence="1" id="KW-0472">Membrane</keyword>
<organism evidence="2 3">
    <name type="scientific">Pyrococcus horikoshii (strain ATCC 700860 / DSM 12428 / JCM 9974 / NBRC 100139 / OT-3)</name>
    <dbReference type="NCBI Taxonomy" id="70601"/>
    <lineage>
        <taxon>Archaea</taxon>
        <taxon>Methanobacteriati</taxon>
        <taxon>Methanobacteriota</taxon>
        <taxon>Thermococci</taxon>
        <taxon>Thermococcales</taxon>
        <taxon>Thermococcaceae</taxon>
        <taxon>Pyrococcus</taxon>
    </lineage>
</organism>
<dbReference type="EnsemblBacteria" id="BAA29106">
    <property type="protein sequence ID" value="BAA29106"/>
    <property type="gene ID" value="BAA29106"/>
</dbReference>
<dbReference type="AlphaFoldDB" id="O57743"/>
<keyword evidence="1" id="KW-1133">Transmembrane helix</keyword>
<reference evidence="2 3" key="1">
    <citation type="journal article" date="1998" name="DNA Res.">
        <title>Complete sequence and gene organization of the genome of a hyper-thermophilic archaebacterium, Pyrococcus horikoshii OT3.</title>
        <authorList>
            <person name="Kawarabayasi Y."/>
            <person name="Sawada M."/>
            <person name="Horikawa H."/>
            <person name="Haikawa Y."/>
            <person name="Hino Y."/>
            <person name="Yamamoto S."/>
            <person name="Sekine M."/>
            <person name="Baba S."/>
            <person name="Kosugi H."/>
            <person name="Hosoyama A."/>
            <person name="Nagai Y."/>
            <person name="Sakai M."/>
            <person name="Ogura K."/>
            <person name="Otuka R."/>
            <person name="Nakazawa H."/>
            <person name="Takamiya M."/>
            <person name="Ohfuku Y."/>
            <person name="Funahashi T."/>
            <person name="Tanaka T."/>
            <person name="Kudoh Y."/>
            <person name="Yamazaki J."/>
            <person name="Kushida N."/>
            <person name="Oguchi A."/>
            <person name="Aoki K."/>
            <person name="Nakamura Y."/>
            <person name="Robb T.F."/>
            <person name="Horikoshi K."/>
            <person name="Masuchi Y."/>
            <person name="Shizuya H."/>
            <person name="Kikuchi H."/>
        </authorList>
    </citation>
    <scope>NUCLEOTIDE SEQUENCE [LARGE SCALE GENOMIC DNA]</scope>
    <source>
        <strain evidence="3">ATCC 700860 / DSM 12428 / JCM 9974 / NBRC 100139 / OT-3</strain>
    </source>
</reference>
<keyword evidence="3" id="KW-1185">Reference proteome</keyword>
<feature type="transmembrane region" description="Helical" evidence="1">
    <location>
        <begin position="88"/>
        <end position="110"/>
    </location>
</feature>
<evidence type="ECO:0000256" key="1">
    <source>
        <dbReference type="SAM" id="Phobius"/>
    </source>
</evidence>
<evidence type="ECO:0000313" key="3">
    <source>
        <dbReference type="Proteomes" id="UP000000752"/>
    </source>
</evidence>
<accession>O57743</accession>